<dbReference type="InterPro" id="IPR036665">
    <property type="entry name" value="PTS_IIA_glucitol/sorbitol_sf"/>
</dbReference>
<comment type="caution">
    <text evidence="2">The sequence shown here is derived from an EMBL/GenBank/DDBJ whole genome shotgun (WGS) entry which is preliminary data.</text>
</comment>
<dbReference type="Gene3D" id="2.40.33.40">
    <property type="entry name" value="Phosphotransferase system, glucitol/sorbitol-specific IIA component"/>
    <property type="match status" value="1"/>
</dbReference>
<gene>
    <name evidence="2" type="ORF">A6J77_000415</name>
</gene>
<protein>
    <submittedName>
        <fullName evidence="2">PTS sorbitol transporter subunit IIA</fullName>
    </submittedName>
</protein>
<comment type="caution">
    <text evidence="1">Lacks conserved residue(s) required for the propagation of feature annotation.</text>
</comment>
<dbReference type="PANTHER" id="PTHR40398">
    <property type="entry name" value="PTS SYSTEM GLUCITOL/SORBITOL-SPECIFIC EIIA COMPONENT"/>
    <property type="match status" value="1"/>
</dbReference>
<dbReference type="InterPro" id="IPR004716">
    <property type="entry name" value="PTS_IIA_glucitol/sorbitol-sp"/>
</dbReference>
<evidence type="ECO:0000313" key="3">
    <source>
        <dbReference type="Proteomes" id="UP000192813"/>
    </source>
</evidence>
<reference evidence="3" key="1">
    <citation type="submission" date="2017-12" db="EMBL/GenBank/DDBJ databases">
        <title>FDA dAtabase for Regulatory Grade micrObial Sequences (FDA-ARGOS): Supporting development and validation of Infectious Disease Dx tests.</title>
        <authorList>
            <person name="Hoffmann M."/>
            <person name="Allard M."/>
            <person name="Evans P."/>
            <person name="Brown E."/>
            <person name="Tallon L."/>
            <person name="Sadzewicz L."/>
            <person name="Sengamalay N."/>
            <person name="Ott S."/>
            <person name="Godinez A."/>
            <person name="Nagaraj S."/>
            <person name="Vavikolanu K."/>
            <person name="Aluvathingal J."/>
            <person name="Nadendla S."/>
            <person name="Sichtig H."/>
        </authorList>
    </citation>
    <scope>NUCLEOTIDE SEQUENCE [LARGE SCALE GENOMIC DNA]</scope>
    <source>
        <strain evidence="3">FDAARGOS_249</strain>
    </source>
</reference>
<dbReference type="PANTHER" id="PTHR40398:SF1">
    <property type="entry name" value="PTS SYSTEM GLUCITOL_SORBITOL-SPECIFIC EIIA COMPONENT"/>
    <property type="match status" value="1"/>
</dbReference>
<dbReference type="GO" id="GO:0005737">
    <property type="term" value="C:cytoplasm"/>
    <property type="evidence" value="ECO:0007669"/>
    <property type="project" value="InterPro"/>
</dbReference>
<dbReference type="AlphaFoldDB" id="A0A2J9PKH6"/>
<proteinExistence type="predicted"/>
<dbReference type="Proteomes" id="UP000192813">
    <property type="component" value="Unassembled WGS sequence"/>
</dbReference>
<name>A0A2J9PKH6_9LACT</name>
<dbReference type="SUPFAM" id="SSF141530">
    <property type="entry name" value="PTSIIA/GutA-like"/>
    <property type="match status" value="1"/>
</dbReference>
<dbReference type="GO" id="GO:0009401">
    <property type="term" value="P:phosphoenolpyruvate-dependent sugar phosphotransferase system"/>
    <property type="evidence" value="ECO:0007669"/>
    <property type="project" value="InterPro"/>
</dbReference>
<dbReference type="GO" id="GO:0016301">
    <property type="term" value="F:kinase activity"/>
    <property type="evidence" value="ECO:0007669"/>
    <property type="project" value="TreeGrafter"/>
</dbReference>
<sequence length="118" mass="12964">MSIYQTKILNIGSEAELFKEEKMMILFGDDAPADLADYCYGIEKANLSEEIQVGQYVVIEGHEFQITAVGNVVNKNLQELGHITIKFDGAVSPELAGTLYVEDKPIPNVENGSEISIV</sequence>
<accession>A0A2J9PKH6</accession>
<dbReference type="PROSITE" id="PS51097">
    <property type="entry name" value="PTS_EIIA_TYPE_5"/>
    <property type="match status" value="1"/>
</dbReference>
<organism evidence="2 3">
    <name type="scientific">Aerococcus viridans</name>
    <dbReference type="NCBI Taxonomy" id="1377"/>
    <lineage>
        <taxon>Bacteria</taxon>
        <taxon>Bacillati</taxon>
        <taxon>Bacillota</taxon>
        <taxon>Bacilli</taxon>
        <taxon>Lactobacillales</taxon>
        <taxon>Aerococcaceae</taxon>
        <taxon>Aerococcus</taxon>
    </lineage>
</organism>
<dbReference type="GO" id="GO:0008982">
    <property type="term" value="F:protein-N(PI)-phosphohistidine-sugar phosphotransferase activity"/>
    <property type="evidence" value="ECO:0007669"/>
    <property type="project" value="InterPro"/>
</dbReference>
<dbReference type="Pfam" id="PF03829">
    <property type="entry name" value="PTSIIA_gutA"/>
    <property type="match status" value="1"/>
</dbReference>
<dbReference type="EMBL" id="NBTM02000001">
    <property type="protein sequence ID" value="PNL90807.1"/>
    <property type="molecule type" value="Genomic_DNA"/>
</dbReference>
<evidence type="ECO:0000313" key="2">
    <source>
        <dbReference type="EMBL" id="PNL90807.1"/>
    </source>
</evidence>
<evidence type="ECO:0000256" key="1">
    <source>
        <dbReference type="PROSITE-ProRule" id="PRU00420"/>
    </source>
</evidence>
<dbReference type="RefSeq" id="WP_083067586.1">
    <property type="nucleotide sequence ID" value="NZ_CBCPHS010000021.1"/>
</dbReference>